<feature type="transmembrane region" description="Helical" evidence="2">
    <location>
        <begin position="495"/>
        <end position="516"/>
    </location>
</feature>
<dbReference type="OrthoDB" id="3025646at2759"/>
<keyword evidence="4" id="KW-1185">Reference proteome</keyword>
<evidence type="ECO:0000256" key="1">
    <source>
        <dbReference type="SAM" id="MobiDB-lite"/>
    </source>
</evidence>
<feature type="transmembrane region" description="Helical" evidence="2">
    <location>
        <begin position="64"/>
        <end position="86"/>
    </location>
</feature>
<dbReference type="Proteomes" id="UP000054270">
    <property type="component" value="Unassembled WGS sequence"/>
</dbReference>
<feature type="transmembrane region" description="Helical" evidence="2">
    <location>
        <begin position="550"/>
        <end position="569"/>
    </location>
</feature>
<name>A0A0D2L4W6_HYPSF</name>
<feature type="transmembrane region" description="Helical" evidence="2">
    <location>
        <begin position="92"/>
        <end position="112"/>
    </location>
</feature>
<dbReference type="STRING" id="945553.A0A0D2L4W6"/>
<dbReference type="EMBL" id="KN817554">
    <property type="protein sequence ID" value="KJA21922.1"/>
    <property type="molecule type" value="Genomic_DNA"/>
</dbReference>
<reference evidence="4" key="1">
    <citation type="submission" date="2014-04" db="EMBL/GenBank/DDBJ databases">
        <title>Evolutionary Origins and Diversification of the Mycorrhizal Mutualists.</title>
        <authorList>
            <consortium name="DOE Joint Genome Institute"/>
            <consortium name="Mycorrhizal Genomics Consortium"/>
            <person name="Kohler A."/>
            <person name="Kuo A."/>
            <person name="Nagy L.G."/>
            <person name="Floudas D."/>
            <person name="Copeland A."/>
            <person name="Barry K.W."/>
            <person name="Cichocki N."/>
            <person name="Veneault-Fourrey C."/>
            <person name="LaButti K."/>
            <person name="Lindquist E.A."/>
            <person name="Lipzen A."/>
            <person name="Lundell T."/>
            <person name="Morin E."/>
            <person name="Murat C."/>
            <person name="Riley R."/>
            <person name="Ohm R."/>
            <person name="Sun H."/>
            <person name="Tunlid A."/>
            <person name="Henrissat B."/>
            <person name="Grigoriev I.V."/>
            <person name="Hibbett D.S."/>
            <person name="Martin F."/>
        </authorList>
    </citation>
    <scope>NUCLEOTIDE SEQUENCE [LARGE SCALE GENOMIC DNA]</scope>
    <source>
        <strain evidence="4">FD-334 SS-4</strain>
    </source>
</reference>
<gene>
    <name evidence="3" type="ORF">HYPSUDRAFT_1085687</name>
</gene>
<keyword evidence="2" id="KW-1133">Transmembrane helix</keyword>
<feature type="region of interest" description="Disordered" evidence="1">
    <location>
        <begin position="373"/>
        <end position="402"/>
    </location>
</feature>
<dbReference type="AlphaFoldDB" id="A0A0D2L4W6"/>
<accession>A0A0D2L4W6</accession>
<evidence type="ECO:0000313" key="3">
    <source>
        <dbReference type="EMBL" id="KJA21922.1"/>
    </source>
</evidence>
<organism evidence="3 4">
    <name type="scientific">Hypholoma sublateritium (strain FD-334 SS-4)</name>
    <dbReference type="NCBI Taxonomy" id="945553"/>
    <lineage>
        <taxon>Eukaryota</taxon>
        <taxon>Fungi</taxon>
        <taxon>Dikarya</taxon>
        <taxon>Basidiomycota</taxon>
        <taxon>Agaricomycotina</taxon>
        <taxon>Agaricomycetes</taxon>
        <taxon>Agaricomycetidae</taxon>
        <taxon>Agaricales</taxon>
        <taxon>Agaricineae</taxon>
        <taxon>Strophariaceae</taxon>
        <taxon>Hypholoma</taxon>
    </lineage>
</organism>
<proteinExistence type="predicted"/>
<protein>
    <submittedName>
        <fullName evidence="3">Uncharacterized protein</fullName>
    </submittedName>
</protein>
<feature type="transmembrane region" description="Helical" evidence="2">
    <location>
        <begin position="589"/>
        <end position="611"/>
    </location>
</feature>
<feature type="transmembrane region" description="Helical" evidence="2">
    <location>
        <begin position="38"/>
        <end position="57"/>
    </location>
</feature>
<evidence type="ECO:0000256" key="2">
    <source>
        <dbReference type="SAM" id="Phobius"/>
    </source>
</evidence>
<keyword evidence="2" id="KW-0812">Transmembrane</keyword>
<feature type="transmembrane region" description="Helical" evidence="2">
    <location>
        <begin position="522"/>
        <end position="543"/>
    </location>
</feature>
<evidence type="ECO:0000313" key="4">
    <source>
        <dbReference type="Proteomes" id="UP000054270"/>
    </source>
</evidence>
<sequence>LQENIQLAKAVLPGVPLTKVESTLAFTGIFLDTRSSSVFGASFFIACLMFAICLGYAPHLSFALFFGLTLLVAVFSVNPVLAFPSYHPASSFVISTGIYAAISIATLVFVFPQSFNHIWLVRVRVEVLLPVIEFLQVGTQTQSLSKILSAIQVYEMEKTLFDGEFSVHRLTPLELTAVYKHFKQLAYAAKALETCQRRIDKPKSEFQGPTESSTGISDRALQLCDNLRLACQVSLLDIEEWVRECNQDSWSDVFFRVDKDRAHHRLLRLQISSSNLNKAKTGFEEDELRRIISLIQCTDSTLNEGEPNTVQTAASEERTFILVFLDSALLLMNSINDLLSVLITIEDREPKPAPHMPPNLVSLFGWRRRGSLVSPSQTASRDLDTPAEGSKPTHSSSEPKAEISSYDVTVMATPPISPSRLVNGGPVRQRARILTRISSPLTAYALRMALLSVGLYSIGLCKSVVEFYFTYSGLVVIILAQSYINVYAGDQIYFFLIRFSATALALLCTLLSWFIIAGKGTSSPYAFVAMTTIMCLPSLLLSVSSQKMSHLLFGVLFSTTLVSTMSLIYSQVKTSPLPPMMVAFNNVWIRALLDIIGFIASAIMMMIPFPVTSRRGFNDKFVEALSEINEFLHVHWMDEMASISTAFTYYEDGKDLRSIRDKQKKLDQLLASMKFDPCIRTLPQSVYKTNLLSQKKLIISAAGYIGALRRLEPSLRRNLSSTVLCLQQNMLEKLQHYIVQIIEGQSETHPHRKLQDEIDASEDLELYAASGILDMIIQDKHLLALASAKINFLDMVEAVDQMRPLVARRN</sequence>
<feature type="transmembrane region" description="Helical" evidence="2">
    <location>
        <begin position="468"/>
        <end position="488"/>
    </location>
</feature>
<dbReference type="PANTHER" id="PTHR37994">
    <property type="entry name" value="ARAE_2_N DOMAIN-CONTAINING PROTEIN-RELATED"/>
    <property type="match status" value="1"/>
</dbReference>
<dbReference type="PANTHER" id="PTHR37994:SF3">
    <property type="entry name" value="ER TRANSPORTER 6TM N-TERMINAL DOMAIN-CONTAINING PROTEIN"/>
    <property type="match status" value="1"/>
</dbReference>
<feature type="non-terminal residue" evidence="3">
    <location>
        <position position="1"/>
    </location>
</feature>
<keyword evidence="2" id="KW-0472">Membrane</keyword>